<dbReference type="EMBL" id="CP036525">
    <property type="protein sequence ID" value="QDT04526.1"/>
    <property type="molecule type" value="Genomic_DNA"/>
</dbReference>
<feature type="transmembrane region" description="Helical" evidence="8">
    <location>
        <begin position="93"/>
        <end position="122"/>
    </location>
</feature>
<name>A0A517NBK6_9BACT</name>
<accession>A0A517NBK6</accession>
<proteinExistence type="predicted"/>
<dbReference type="Proteomes" id="UP000318538">
    <property type="component" value="Chromosome"/>
</dbReference>
<dbReference type="InterPro" id="IPR000515">
    <property type="entry name" value="MetI-like"/>
</dbReference>
<feature type="transmembrane region" description="Helical" evidence="8">
    <location>
        <begin position="196"/>
        <end position="218"/>
    </location>
</feature>
<dbReference type="PANTHER" id="PTHR43357">
    <property type="entry name" value="INNER MEMBRANE ABC TRANSPORTER PERMEASE PROTEIN YDCV"/>
    <property type="match status" value="1"/>
</dbReference>
<feature type="transmembrane region" description="Helical" evidence="8">
    <location>
        <begin position="379"/>
        <end position="398"/>
    </location>
</feature>
<keyword evidence="2" id="KW-0813">Transport</keyword>
<evidence type="ECO:0008006" key="11">
    <source>
        <dbReference type="Google" id="ProtNLM"/>
    </source>
</evidence>
<feature type="transmembrane region" description="Helical" evidence="8">
    <location>
        <begin position="343"/>
        <end position="364"/>
    </location>
</feature>
<feature type="transmembrane region" description="Helical" evidence="8">
    <location>
        <begin position="12"/>
        <end position="33"/>
    </location>
</feature>
<evidence type="ECO:0000313" key="10">
    <source>
        <dbReference type="Proteomes" id="UP000318538"/>
    </source>
</evidence>
<comment type="subcellular location">
    <subcellularLocation>
        <location evidence="1">Cell inner membrane</location>
        <topology evidence="1">Multi-pass membrane protein</topology>
    </subcellularLocation>
</comment>
<dbReference type="AlphaFoldDB" id="A0A517NBK6"/>
<keyword evidence="7 8" id="KW-0472">Membrane</keyword>
<dbReference type="GO" id="GO:0055085">
    <property type="term" value="P:transmembrane transport"/>
    <property type="evidence" value="ECO:0007669"/>
    <property type="project" value="InterPro"/>
</dbReference>
<evidence type="ECO:0000256" key="2">
    <source>
        <dbReference type="ARBA" id="ARBA00022448"/>
    </source>
</evidence>
<keyword evidence="3" id="KW-1003">Cell membrane</keyword>
<evidence type="ECO:0000256" key="7">
    <source>
        <dbReference type="ARBA" id="ARBA00023136"/>
    </source>
</evidence>
<dbReference type="CDD" id="cd06261">
    <property type="entry name" value="TM_PBP2"/>
    <property type="match status" value="1"/>
</dbReference>
<feature type="transmembrane region" description="Helical" evidence="8">
    <location>
        <begin position="430"/>
        <end position="448"/>
    </location>
</feature>
<reference evidence="9 10" key="1">
    <citation type="submission" date="2019-02" db="EMBL/GenBank/DDBJ databases">
        <title>Deep-cultivation of Planctomycetes and their phenomic and genomic characterization uncovers novel biology.</title>
        <authorList>
            <person name="Wiegand S."/>
            <person name="Jogler M."/>
            <person name="Boedeker C."/>
            <person name="Pinto D."/>
            <person name="Vollmers J."/>
            <person name="Rivas-Marin E."/>
            <person name="Kohn T."/>
            <person name="Peeters S.H."/>
            <person name="Heuer A."/>
            <person name="Rast P."/>
            <person name="Oberbeckmann S."/>
            <person name="Bunk B."/>
            <person name="Jeske O."/>
            <person name="Meyerdierks A."/>
            <person name="Storesund J.E."/>
            <person name="Kallscheuer N."/>
            <person name="Luecker S."/>
            <person name="Lage O.M."/>
            <person name="Pohl T."/>
            <person name="Merkel B.J."/>
            <person name="Hornburger P."/>
            <person name="Mueller R.-W."/>
            <person name="Bruemmer F."/>
            <person name="Labrenz M."/>
            <person name="Spormann A.M."/>
            <person name="Op den Camp H."/>
            <person name="Overmann J."/>
            <person name="Amann R."/>
            <person name="Jetten M.S.M."/>
            <person name="Mascher T."/>
            <person name="Medema M.H."/>
            <person name="Devos D.P."/>
            <person name="Kaster A.-K."/>
            <person name="Ovreas L."/>
            <person name="Rohde M."/>
            <person name="Galperin M.Y."/>
            <person name="Jogler C."/>
        </authorList>
    </citation>
    <scope>NUCLEOTIDE SEQUENCE [LARGE SCALE GENOMIC DNA]</scope>
    <source>
        <strain evidence="9 10">K22_7</strain>
    </source>
</reference>
<organism evidence="9 10">
    <name type="scientific">Rubripirellula lacrimiformis</name>
    <dbReference type="NCBI Taxonomy" id="1930273"/>
    <lineage>
        <taxon>Bacteria</taxon>
        <taxon>Pseudomonadati</taxon>
        <taxon>Planctomycetota</taxon>
        <taxon>Planctomycetia</taxon>
        <taxon>Pirellulales</taxon>
        <taxon>Pirellulaceae</taxon>
        <taxon>Rubripirellula</taxon>
    </lineage>
</organism>
<keyword evidence="10" id="KW-1185">Reference proteome</keyword>
<feature type="transmembrane region" description="Helical" evidence="8">
    <location>
        <begin position="246"/>
        <end position="268"/>
    </location>
</feature>
<evidence type="ECO:0000256" key="5">
    <source>
        <dbReference type="ARBA" id="ARBA00022692"/>
    </source>
</evidence>
<feature type="transmembrane region" description="Helical" evidence="8">
    <location>
        <begin position="143"/>
        <end position="167"/>
    </location>
</feature>
<keyword evidence="5 8" id="KW-0812">Transmembrane</keyword>
<protein>
    <recommendedName>
        <fullName evidence="11">ABC transmembrane type-1 domain-containing protein</fullName>
    </recommendedName>
</protein>
<evidence type="ECO:0000256" key="4">
    <source>
        <dbReference type="ARBA" id="ARBA00022519"/>
    </source>
</evidence>
<evidence type="ECO:0000256" key="8">
    <source>
        <dbReference type="SAM" id="Phobius"/>
    </source>
</evidence>
<evidence type="ECO:0000256" key="3">
    <source>
        <dbReference type="ARBA" id="ARBA00022475"/>
    </source>
</evidence>
<gene>
    <name evidence="9" type="ORF">K227x_29180</name>
</gene>
<feature type="transmembrane region" description="Helical" evidence="8">
    <location>
        <begin position="308"/>
        <end position="331"/>
    </location>
</feature>
<dbReference type="OrthoDB" id="282704at2"/>
<keyword evidence="4" id="KW-0997">Cell inner membrane</keyword>
<dbReference type="Gene3D" id="1.10.3720.10">
    <property type="entry name" value="MetI-like"/>
    <property type="match status" value="2"/>
</dbReference>
<dbReference type="GO" id="GO:0005886">
    <property type="term" value="C:plasma membrane"/>
    <property type="evidence" value="ECO:0007669"/>
    <property type="project" value="UniProtKB-SubCell"/>
</dbReference>
<feature type="transmembrane region" description="Helical" evidence="8">
    <location>
        <begin position="45"/>
        <end position="68"/>
    </location>
</feature>
<dbReference type="RefSeq" id="WP_145170179.1">
    <property type="nucleotide sequence ID" value="NZ_CP036525.1"/>
</dbReference>
<feature type="transmembrane region" description="Helical" evidence="8">
    <location>
        <begin position="478"/>
        <end position="499"/>
    </location>
</feature>
<dbReference type="KEGG" id="rlc:K227x_29180"/>
<sequence length="509" mass="54652">MVWVTPLLMTMQLMAVSVLIAAVIGILGAWAGFRLQSGGRVANLFSRIFFTSMVAAAATPMILHATAWEATAGKFGWMMLTQTGARTDSTGSYGFFVGLAASAWIHGVVGSAFVTIATWWGVGRVSPVLVAQSRLEMGPNAAFWRVLIPLASPWWIASLVGTALLAATEMTVVDLYGYRTVADQFYLFYAMDPSPMAVATTCVFPLAICAAGIGWLLVSRPVRRVGRSRTIERFGDGDAGDRHGIWLAWGLAMSVAVLVIGVPMFGLLTKAGQDVAVENGAVVLTWSPWQMASRLAKTPLNFGSEYQWTSILAAMVATASLVVAWPIAALGRQRPRFQSLADAFSIFLVCIPGPIVGLVVVHVFQTDVVGFKTLYQQTLVPTTIALMVRGVPVAYWIVRSGYRGIDDTVLQSAAMDLSPWRRGWLIDRPLLMRSAIAAWLAVVVTSSGDVPASLPVIPAGVSTVGIRLFGLLHSGARYQEACLALGYIAAVVGLTVVCLGRRSDRRVRV</sequence>
<evidence type="ECO:0000313" key="9">
    <source>
        <dbReference type="EMBL" id="QDT04526.1"/>
    </source>
</evidence>
<dbReference type="InterPro" id="IPR035906">
    <property type="entry name" value="MetI-like_sf"/>
</dbReference>
<keyword evidence="6 8" id="KW-1133">Transmembrane helix</keyword>
<evidence type="ECO:0000256" key="6">
    <source>
        <dbReference type="ARBA" id="ARBA00022989"/>
    </source>
</evidence>
<dbReference type="SUPFAM" id="SSF161098">
    <property type="entry name" value="MetI-like"/>
    <property type="match status" value="2"/>
</dbReference>
<evidence type="ECO:0000256" key="1">
    <source>
        <dbReference type="ARBA" id="ARBA00004429"/>
    </source>
</evidence>
<dbReference type="PANTHER" id="PTHR43357:SF3">
    <property type="entry name" value="FE(3+)-TRANSPORT SYSTEM PERMEASE PROTEIN FBPB 2"/>
    <property type="match status" value="1"/>
</dbReference>